<sequence length="339" mass="38399">SCYSRFKTSSDLSATSRMSSEDEYSALEEEEKMLLADIYPELKKKLERSVERSRKKRAPFRPAASKPPVFDISSDEDDFKVKREVVVEEVHVLDDSDVTDEKTGLSSMADVSADRSKQSEEYSFHSARSRVHVDAGVADESMLSSDEMSPPTSFTADEQELEEEMEGSFVANPRWSRSRSSSFEEVNEEEIDEQEPEGESLNESGCRARDEEEESIHTSDEEFIDDDEEGGEDSEMSIDRSFNPDVLMETPPNRRVLPARSTKNAGNVISGRSMPAPTTRRENPAAISPSASIKKRPPMEEERSDDDGGSGEESFELYLRKLRDEDEKKKDKKKREEEE</sequence>
<protein>
    <submittedName>
        <fullName evidence="2">Uncharacterized protein</fullName>
    </submittedName>
</protein>
<feature type="compositionally biased region" description="Acidic residues" evidence="1">
    <location>
        <begin position="185"/>
        <end position="200"/>
    </location>
</feature>
<comment type="caution">
    <text evidence="2">The sequence shown here is derived from an EMBL/GenBank/DDBJ whole genome shotgun (WGS) entry which is preliminary data.</text>
</comment>
<feature type="region of interest" description="Disordered" evidence="1">
    <location>
        <begin position="98"/>
        <end position="339"/>
    </location>
</feature>
<feature type="compositionally biased region" description="Low complexity" evidence="1">
    <location>
        <begin position="174"/>
        <end position="184"/>
    </location>
</feature>
<reference evidence="2" key="1">
    <citation type="submission" date="2023-10" db="EMBL/GenBank/DDBJ databases">
        <title>Genome assembly of Pristionchus species.</title>
        <authorList>
            <person name="Yoshida K."/>
            <person name="Sommer R.J."/>
        </authorList>
    </citation>
    <scope>NUCLEOTIDE SEQUENCE</scope>
    <source>
        <strain evidence="2">RS5133</strain>
    </source>
</reference>
<keyword evidence="3" id="KW-1185">Reference proteome</keyword>
<feature type="non-terminal residue" evidence="2">
    <location>
        <position position="339"/>
    </location>
</feature>
<feature type="compositionally biased region" description="Acidic residues" evidence="1">
    <location>
        <begin position="302"/>
        <end position="315"/>
    </location>
</feature>
<feature type="compositionally biased region" description="Basic and acidic residues" evidence="1">
    <location>
        <begin position="318"/>
        <end position="339"/>
    </location>
</feature>
<evidence type="ECO:0000313" key="3">
    <source>
        <dbReference type="Proteomes" id="UP001432322"/>
    </source>
</evidence>
<feature type="non-terminal residue" evidence="2">
    <location>
        <position position="1"/>
    </location>
</feature>
<feature type="compositionally biased region" description="Polar residues" evidence="1">
    <location>
        <begin position="1"/>
        <end position="18"/>
    </location>
</feature>
<feature type="region of interest" description="Disordered" evidence="1">
    <location>
        <begin position="48"/>
        <end position="73"/>
    </location>
</feature>
<feature type="region of interest" description="Disordered" evidence="1">
    <location>
        <begin position="1"/>
        <end position="24"/>
    </location>
</feature>
<accession>A0AAV5VS73</accession>
<evidence type="ECO:0000256" key="1">
    <source>
        <dbReference type="SAM" id="MobiDB-lite"/>
    </source>
</evidence>
<dbReference type="Proteomes" id="UP001432322">
    <property type="component" value="Unassembled WGS sequence"/>
</dbReference>
<feature type="compositionally biased region" description="Acidic residues" evidence="1">
    <location>
        <begin position="221"/>
        <end position="236"/>
    </location>
</feature>
<name>A0AAV5VS73_9BILA</name>
<gene>
    <name evidence="2" type="ORF">PFISCL1PPCAC_12500</name>
</gene>
<evidence type="ECO:0000313" key="2">
    <source>
        <dbReference type="EMBL" id="GMT21203.1"/>
    </source>
</evidence>
<feature type="compositionally biased region" description="Polar residues" evidence="1">
    <location>
        <begin position="142"/>
        <end position="156"/>
    </location>
</feature>
<feature type="compositionally biased region" description="Basic and acidic residues" evidence="1">
    <location>
        <begin position="206"/>
        <end position="220"/>
    </location>
</feature>
<dbReference type="EMBL" id="BTSY01000003">
    <property type="protein sequence ID" value="GMT21203.1"/>
    <property type="molecule type" value="Genomic_DNA"/>
</dbReference>
<feature type="compositionally biased region" description="Acidic residues" evidence="1">
    <location>
        <begin position="157"/>
        <end position="166"/>
    </location>
</feature>
<dbReference type="AlphaFoldDB" id="A0AAV5VS73"/>
<proteinExistence type="predicted"/>
<feature type="compositionally biased region" description="Basic and acidic residues" evidence="1">
    <location>
        <begin position="112"/>
        <end position="123"/>
    </location>
</feature>
<organism evidence="2 3">
    <name type="scientific">Pristionchus fissidentatus</name>
    <dbReference type="NCBI Taxonomy" id="1538716"/>
    <lineage>
        <taxon>Eukaryota</taxon>
        <taxon>Metazoa</taxon>
        <taxon>Ecdysozoa</taxon>
        <taxon>Nematoda</taxon>
        <taxon>Chromadorea</taxon>
        <taxon>Rhabditida</taxon>
        <taxon>Rhabditina</taxon>
        <taxon>Diplogasteromorpha</taxon>
        <taxon>Diplogasteroidea</taxon>
        <taxon>Neodiplogasteridae</taxon>
        <taxon>Pristionchus</taxon>
    </lineage>
</organism>